<protein>
    <recommendedName>
        <fullName evidence="5">ATP synthase protein I</fullName>
    </recommendedName>
</protein>
<evidence type="ECO:0000313" key="4">
    <source>
        <dbReference type="Proteomes" id="UP001499854"/>
    </source>
</evidence>
<evidence type="ECO:0000256" key="2">
    <source>
        <dbReference type="SAM" id="Phobius"/>
    </source>
</evidence>
<comment type="caution">
    <text evidence="3">The sequence shown here is derived from an EMBL/GenBank/DDBJ whole genome shotgun (WGS) entry which is preliminary data.</text>
</comment>
<feature type="transmembrane region" description="Helical" evidence="2">
    <location>
        <begin position="69"/>
        <end position="90"/>
    </location>
</feature>
<feature type="transmembrane region" description="Helical" evidence="2">
    <location>
        <begin position="96"/>
        <end position="115"/>
    </location>
</feature>
<gene>
    <name evidence="3" type="ORF">GCM10009838_88470</name>
</gene>
<name>A0ABN2TG98_9ACTN</name>
<organism evidence="3 4">
    <name type="scientific">Catenulispora subtropica</name>
    <dbReference type="NCBI Taxonomy" id="450798"/>
    <lineage>
        <taxon>Bacteria</taxon>
        <taxon>Bacillati</taxon>
        <taxon>Actinomycetota</taxon>
        <taxon>Actinomycetes</taxon>
        <taxon>Catenulisporales</taxon>
        <taxon>Catenulisporaceae</taxon>
        <taxon>Catenulispora</taxon>
    </lineage>
</organism>
<keyword evidence="2" id="KW-1133">Transmembrane helix</keyword>
<keyword evidence="4" id="KW-1185">Reference proteome</keyword>
<keyword evidence="2" id="KW-0812">Transmembrane</keyword>
<proteinExistence type="predicted"/>
<feature type="transmembrane region" description="Helical" evidence="2">
    <location>
        <begin position="37"/>
        <end position="57"/>
    </location>
</feature>
<sequence length="161" mass="17096">MQAIDARLLRGAAVPTAVAGAIAVVLCTVLVGGKGLIGALLGSVIVLAFFSVTIVVISRVAQTKPEMLLGYAMLTYLGKIVFLAVLMVAFKHTTLFHFRSFGFTMLGLTLVWLAAETRAVLKTKIFYADPSAMPDSLKLKTAAQKRPESTAESEPTPLGGR</sequence>
<accession>A0ABN2TG98</accession>
<dbReference type="Proteomes" id="UP001499854">
    <property type="component" value="Unassembled WGS sequence"/>
</dbReference>
<evidence type="ECO:0000313" key="3">
    <source>
        <dbReference type="EMBL" id="GAA2008496.1"/>
    </source>
</evidence>
<reference evidence="3 4" key="1">
    <citation type="journal article" date="2019" name="Int. J. Syst. Evol. Microbiol.">
        <title>The Global Catalogue of Microorganisms (GCM) 10K type strain sequencing project: providing services to taxonomists for standard genome sequencing and annotation.</title>
        <authorList>
            <consortium name="The Broad Institute Genomics Platform"/>
            <consortium name="The Broad Institute Genome Sequencing Center for Infectious Disease"/>
            <person name="Wu L."/>
            <person name="Ma J."/>
        </authorList>
    </citation>
    <scope>NUCLEOTIDE SEQUENCE [LARGE SCALE GENOMIC DNA]</scope>
    <source>
        <strain evidence="3 4">JCM 16013</strain>
    </source>
</reference>
<evidence type="ECO:0000256" key="1">
    <source>
        <dbReference type="SAM" id="MobiDB-lite"/>
    </source>
</evidence>
<feature type="region of interest" description="Disordered" evidence="1">
    <location>
        <begin position="139"/>
        <end position="161"/>
    </location>
</feature>
<dbReference type="EMBL" id="BAAAQM010000108">
    <property type="protein sequence ID" value="GAA2008496.1"/>
    <property type="molecule type" value="Genomic_DNA"/>
</dbReference>
<feature type="transmembrane region" description="Helical" evidence="2">
    <location>
        <begin position="12"/>
        <end position="31"/>
    </location>
</feature>
<keyword evidence="2" id="KW-0472">Membrane</keyword>
<evidence type="ECO:0008006" key="5">
    <source>
        <dbReference type="Google" id="ProtNLM"/>
    </source>
</evidence>